<dbReference type="Gene3D" id="2.60.40.10">
    <property type="entry name" value="Immunoglobulins"/>
    <property type="match status" value="4"/>
</dbReference>
<proteinExistence type="inferred from homology"/>
<keyword evidence="3" id="KW-0964">Secreted</keyword>
<dbReference type="PANTHER" id="PTHR36108:SF13">
    <property type="entry name" value="COLOSSIN-B-RELATED"/>
    <property type="match status" value="1"/>
</dbReference>
<dbReference type="InterPro" id="IPR041100">
    <property type="entry name" value="TQ"/>
</dbReference>
<reference evidence="10 11" key="1">
    <citation type="submission" date="2020-03" db="EMBL/GenBank/DDBJ databases">
        <title>Characterization of ganglioside-mimicking enterococci.</title>
        <authorList>
            <person name="Patry R.T."/>
            <person name="Nothaft H."/>
            <person name="Bridger R."/>
            <person name="Shajahan A."/>
            <person name="Huynh S."/>
            <person name="Sanchez S."/>
            <person name="Azadi P."/>
            <person name="Cooper K."/>
            <person name="Miller W.G."/>
            <person name="Parker C.T."/>
            <person name="Wells L."/>
            <person name="Szymanski C.M."/>
        </authorList>
    </citation>
    <scope>NUCLEOTIDE SEQUENCE [LARGE SCALE GENOMIC DNA]</scope>
    <source>
        <strain evidence="10 11">EGM181</strain>
    </source>
</reference>
<evidence type="ECO:0000256" key="1">
    <source>
        <dbReference type="ARBA" id="ARBA00007257"/>
    </source>
</evidence>
<feature type="domain" description="Gram-positive cocci surface proteins LPxTG" evidence="9">
    <location>
        <begin position="1157"/>
        <end position="1191"/>
    </location>
</feature>
<evidence type="ECO:0000313" key="11">
    <source>
        <dbReference type="Proteomes" id="UP000516696"/>
    </source>
</evidence>
<sequence>MISNKKRWLKVALLVAFCQIAFLASMTTQAEEIVQETTVSQVSPTSNEVEVQSTLPKEAVKEETPSEVVPETEAPSTNEKTVLDETIGKSQQPGDSPVVAEETQVEAHEAQAIPEKEKSLEESGSTEINEGTEPVQLEDSKEVTTPIESTKEEMDSNTSLSSEKEEKTVLLTEPREPELKKVEEFVDTKKEAVSPTSSKEDTLIVQQTARSARVRRATNTAVLGGRKIDWGENIGVISSANNPNFTLNYMVRFEINGQVAFCIEPGVAAAEGQVYTATALENYLKDLNIRKKTSLISYLGYVTSKDKSDEQYIAAQFMIWEVLGTKIPIKNIRIDYDRRKAEIQRLLNNFDVRATFHNQTHTVKIGETLKVKSGNDFLQRVKDIQKPKGVNVSIHDNEVWITITKEAPEKAKIHFNQIEALGVPLAYRRPGAQTIGVLNPFVPGDSVVNLTILKQGNIRVFKEDAETGVKAQGAASLENAVYGLYQANGKKIKEITLKNINGKVQAEIKDLDPGKYVLKEIKAPKGYVLSDEAIEIVVEPGKTVNTIAKDQVIKGTIDLVKVANKDLVDSTNPDNKPKLAGIEISLTSKTTGKVVKTVVTDNDGYATFGKNTVVFDTYILSETKGKEGYKLFEPFEVTISENGQTFHYVLEDKVIEQRLKVVKVDQETGKVIALAGTQFKIWDKYANNGKGGYVSMALPNDTEVSDIFTTNEKGYFVTTDTLKYGKNRYELREIKAPEKYVLNKTPYVFSVTDDTNTIQLIYFANRLAKANVEVFKYDTSTNFDQKTAIAGVEFDLFKKDETGTTFVGTFKTDKKGKINVKDLLVGDYFFKEVKPLAGYLALDKDVPFTVTVDKDGTVIALEVENKRIPPKIGTTAIGKYTNQQKVTPLKKVTITDTVKYSNLIIGKTYTVNGVLMDKEESITAGKDVPLLVNGKQITASKVFVAKNPNGMISLDFVFDASALAGKEIVVFENVYRDGRLVASHTDIHDKGQTVRIVNPMIHTKATGQNGEKQLQALPNQKVKEWVQLNDLIVGQTYKVLVQGYITPDGVKLDGTSAEKIFKADKTTLEFLFEFLVDGRKLAGKGLSFAEWLEAQSEPKDENDYEVRFEQIANHNVDLKSEDQTVYFVEVPKVPEPKIPEKSQPFKEVKQASVVPMLPKTGSEDTVLWMIIGVLFVLAAGLTFYELRKVKD</sequence>
<evidence type="ECO:0000313" key="10">
    <source>
        <dbReference type="EMBL" id="QOG28921.1"/>
    </source>
</evidence>
<comment type="similarity">
    <text evidence="1">Belongs to the serine-aspartate repeat-containing protein (SDr) family.</text>
</comment>
<feature type="compositionally biased region" description="Basic and acidic residues" evidence="6">
    <location>
        <begin position="105"/>
        <end position="121"/>
    </location>
</feature>
<dbReference type="NCBIfam" id="NF033903">
    <property type="entry name" value="VaFE_rpt"/>
    <property type="match status" value="2"/>
</dbReference>
<dbReference type="NCBIfam" id="TIGR01167">
    <property type="entry name" value="LPXTG_anchor"/>
    <property type="match status" value="1"/>
</dbReference>
<keyword evidence="7" id="KW-0472">Membrane</keyword>
<dbReference type="Pfam" id="PF17802">
    <property type="entry name" value="SpaA"/>
    <property type="match status" value="4"/>
</dbReference>
<feature type="compositionally biased region" description="Polar residues" evidence="6">
    <location>
        <begin position="41"/>
        <end position="55"/>
    </location>
</feature>
<dbReference type="PROSITE" id="PS50847">
    <property type="entry name" value="GRAM_POS_ANCHORING"/>
    <property type="match status" value="1"/>
</dbReference>
<evidence type="ECO:0000256" key="3">
    <source>
        <dbReference type="ARBA" id="ARBA00022525"/>
    </source>
</evidence>
<keyword evidence="7" id="KW-0812">Transmembrane</keyword>
<feature type="compositionally biased region" description="Low complexity" evidence="6">
    <location>
        <begin position="66"/>
        <end position="76"/>
    </location>
</feature>
<evidence type="ECO:0000259" key="9">
    <source>
        <dbReference type="PROSITE" id="PS50847"/>
    </source>
</evidence>
<dbReference type="PANTHER" id="PTHR36108">
    <property type="entry name" value="COLOSSIN-B-RELATED"/>
    <property type="match status" value="1"/>
</dbReference>
<dbReference type="Gene3D" id="2.60.40.3930">
    <property type="match status" value="2"/>
</dbReference>
<feature type="signal peptide" evidence="8">
    <location>
        <begin position="1"/>
        <end position="30"/>
    </location>
</feature>
<evidence type="ECO:0000256" key="8">
    <source>
        <dbReference type="SAM" id="SignalP"/>
    </source>
</evidence>
<evidence type="ECO:0000256" key="6">
    <source>
        <dbReference type="SAM" id="MobiDB-lite"/>
    </source>
</evidence>
<dbReference type="Pfam" id="PF18202">
    <property type="entry name" value="TQ"/>
    <property type="match status" value="2"/>
</dbReference>
<organism evidence="10 11">
    <name type="scientific">Enterococcus gallinarum</name>
    <dbReference type="NCBI Taxonomy" id="1353"/>
    <lineage>
        <taxon>Bacteria</taxon>
        <taxon>Bacillati</taxon>
        <taxon>Bacillota</taxon>
        <taxon>Bacilli</taxon>
        <taxon>Lactobacillales</taxon>
        <taxon>Enterococcaceae</taxon>
        <taxon>Enterococcus</taxon>
    </lineage>
</organism>
<gene>
    <name evidence="10" type="ORF">EGM181_17425</name>
</gene>
<evidence type="ECO:0000256" key="7">
    <source>
        <dbReference type="SAM" id="Phobius"/>
    </source>
</evidence>
<dbReference type="InterPro" id="IPR013783">
    <property type="entry name" value="Ig-like_fold"/>
</dbReference>
<dbReference type="RefSeq" id="WP_085811455.1">
    <property type="nucleotide sequence ID" value="NZ_CP050485.1"/>
</dbReference>
<dbReference type="Proteomes" id="UP000516696">
    <property type="component" value="Chromosome"/>
</dbReference>
<keyword evidence="5" id="KW-0572">Peptidoglycan-anchor</keyword>
<evidence type="ECO:0000256" key="2">
    <source>
        <dbReference type="ARBA" id="ARBA00022512"/>
    </source>
</evidence>
<evidence type="ECO:0000256" key="4">
    <source>
        <dbReference type="ARBA" id="ARBA00022729"/>
    </source>
</evidence>
<keyword evidence="7" id="KW-1133">Transmembrane helix</keyword>
<evidence type="ECO:0000256" key="5">
    <source>
        <dbReference type="ARBA" id="ARBA00023088"/>
    </source>
</evidence>
<name>A0AAE7MSL0_ENTGA</name>
<dbReference type="InterPro" id="IPR041033">
    <property type="entry name" value="SpaA_PFL_dom_1"/>
</dbReference>
<feature type="compositionally biased region" description="Basic and acidic residues" evidence="6">
    <location>
        <begin position="162"/>
        <end position="171"/>
    </location>
</feature>
<dbReference type="EMBL" id="CP050485">
    <property type="protein sequence ID" value="QOG28921.1"/>
    <property type="molecule type" value="Genomic_DNA"/>
</dbReference>
<feature type="region of interest" description="Disordered" evidence="6">
    <location>
        <begin position="41"/>
        <end position="171"/>
    </location>
</feature>
<feature type="chain" id="PRO_5042290062" evidence="8">
    <location>
        <begin position="31"/>
        <end position="1191"/>
    </location>
</feature>
<keyword evidence="4 8" id="KW-0732">Signal</keyword>
<dbReference type="AlphaFoldDB" id="A0AAE7MSL0"/>
<dbReference type="SUPFAM" id="SSF49478">
    <property type="entry name" value="Cna protein B-type domain"/>
    <property type="match status" value="2"/>
</dbReference>
<accession>A0AAE7MSL0</accession>
<dbReference type="InterPro" id="IPR019931">
    <property type="entry name" value="LPXTG_anchor"/>
</dbReference>
<keyword evidence="2" id="KW-0134">Cell wall</keyword>
<protein>
    <submittedName>
        <fullName evidence="10">VaFE repeat-containing surface-anchored protein</fullName>
    </submittedName>
</protein>
<feature type="transmembrane region" description="Helical" evidence="7">
    <location>
        <begin position="1166"/>
        <end position="1186"/>
    </location>
</feature>